<evidence type="ECO:0000313" key="8">
    <source>
        <dbReference type="Proteomes" id="UP000616839"/>
    </source>
</evidence>
<organism evidence="7 8">
    <name type="scientific">Nocardioides donggukensis</name>
    <dbReference type="NCBI Taxonomy" id="2774019"/>
    <lineage>
        <taxon>Bacteria</taxon>
        <taxon>Bacillati</taxon>
        <taxon>Actinomycetota</taxon>
        <taxon>Actinomycetes</taxon>
        <taxon>Propionibacteriales</taxon>
        <taxon>Nocardioidaceae</taxon>
        <taxon>Nocardioides</taxon>
    </lineage>
</organism>
<evidence type="ECO:0000256" key="3">
    <source>
        <dbReference type="ARBA" id="ARBA00022475"/>
    </source>
</evidence>
<comment type="subcellular location">
    <subcellularLocation>
        <location evidence="1">Cell membrane</location>
        <topology evidence="1">Peripheral membrane protein</topology>
    </subcellularLocation>
</comment>
<dbReference type="Gene3D" id="3.40.50.12580">
    <property type="match status" value="1"/>
</dbReference>
<dbReference type="InterPro" id="IPR007554">
    <property type="entry name" value="Glycerophosphate_synth"/>
</dbReference>
<keyword evidence="5" id="KW-0777">Teichoic acid biosynthesis</keyword>
<dbReference type="PANTHER" id="PTHR37316">
    <property type="entry name" value="TEICHOIC ACID GLYCEROL-PHOSPHATE PRIMASE"/>
    <property type="match status" value="1"/>
</dbReference>
<protein>
    <submittedName>
        <fullName evidence="7">CDP-glycerol glycerophosphotransferase family protein</fullName>
    </submittedName>
</protein>
<evidence type="ECO:0000256" key="6">
    <source>
        <dbReference type="ARBA" id="ARBA00023136"/>
    </source>
</evidence>
<dbReference type="GO" id="GO:0005886">
    <property type="term" value="C:plasma membrane"/>
    <property type="evidence" value="ECO:0007669"/>
    <property type="project" value="UniProtKB-SubCell"/>
</dbReference>
<dbReference type="SUPFAM" id="SSF53756">
    <property type="entry name" value="UDP-Glycosyltransferase/glycogen phosphorylase"/>
    <property type="match status" value="1"/>
</dbReference>
<proteinExistence type="inferred from homology"/>
<dbReference type="Gene3D" id="3.40.50.11820">
    <property type="match status" value="1"/>
</dbReference>
<name>A0A927Q3S8_9ACTN</name>
<dbReference type="PANTHER" id="PTHR37316:SF3">
    <property type="entry name" value="TEICHOIC ACID GLYCEROL-PHOSPHATE TRANSFERASE"/>
    <property type="match status" value="1"/>
</dbReference>
<dbReference type="AlphaFoldDB" id="A0A927Q3S8"/>
<keyword evidence="3" id="KW-1003">Cell membrane</keyword>
<dbReference type="EMBL" id="JACYXZ010000004">
    <property type="protein sequence ID" value="MBD8870871.1"/>
    <property type="molecule type" value="Genomic_DNA"/>
</dbReference>
<dbReference type="GO" id="GO:0047355">
    <property type="term" value="F:CDP-glycerol glycerophosphotransferase activity"/>
    <property type="evidence" value="ECO:0007669"/>
    <property type="project" value="InterPro"/>
</dbReference>
<dbReference type="SUPFAM" id="SSF53448">
    <property type="entry name" value="Nucleotide-diphospho-sugar transferases"/>
    <property type="match status" value="1"/>
</dbReference>
<sequence length="980" mass="105214">MWHRVRRALRRRRTSVAVVVTVGPRQSRHLADCLGSLADQHRPPEETWLCGWSGEGLPDGLPALQGLRVAPPEESGNAARNRGRASTRCDAVLFLEASQTLRPDALSRLTGELAPDVSWVGGAGPDLGERLWRRDRAPVFDPAHGRFPQAALTRRRGGPGSGREVRLADSVSDGAERTWSVPFGTVPPAAPEAGHLAAVLEAGVAPARVADPLEAVLDDLEHAGAADVDRLAAVAAALTPAALSGLPVETRLRLWLVGQGERDAMSRLTVDRWFERGSFPTRAGSGTVRARLEVPGVEPPPWLLEVRPTLRLSLRRVRRTEDALVATVYAVVPEVDYAESPPDFTAHLVDATGDRPAVELPVTVRPDPEVTRFAGRAHQSHDTGCLEVALAPLPAGPGGRGRWRLEVGVQVAGLELSGRVTERDARGSAGLLGAPDLAGGGAVRFDGTDGLTVGSAGEATEDAAVSPDPPAAEQVEVVDGRLLVRGPARGAFTAALCLAGLRVPAEVEVHGGRFTAAVPLRREAWGTGPCALPTGTWHLAWQGDDETSGGDLSIAPSLAALTPLDTVHADHRVRFRRGLRDQLLVELAAPLADDELGPRAQHRLRSAYAAVESPTDPGLVLFSSYAGTGATDSPRAIHDELRARHPGLRTLWTVADHAVPVPEGARPVLLRSRAWYDALARAGTVVSNVEVDRFYRTRPDQRLVQTFHGYPSKSMGLALWRSKNHSPLRLRRQLADTAGTWTVALTPTPEMDRHYREQYAFEGTILNHGYPRDDALVGPGAAHLRQRARAALGLAEDDVAVLYAPTWRDDLATNFRAAPLVTHLDVERLAERLGPGHVVLLRGHRFHRPPGSSARTIDVSSHPEINELILAADAAVLDYSSLRFDAAVTGLPMVFLVPDLADYAGTSRGFLFPFEESAPGPLLATTDEVAAALEDLAALREGWSGEMAAFNERFNRFHDGRAAARVVTALWGPGEPGEPR</sequence>
<keyword evidence="8" id="KW-1185">Reference proteome</keyword>
<evidence type="ECO:0000256" key="1">
    <source>
        <dbReference type="ARBA" id="ARBA00004202"/>
    </source>
</evidence>
<comment type="caution">
    <text evidence="7">The sequence shown here is derived from an EMBL/GenBank/DDBJ whole genome shotgun (WGS) entry which is preliminary data.</text>
</comment>
<dbReference type="RefSeq" id="WP_192144206.1">
    <property type="nucleotide sequence ID" value="NZ_JACYXZ010000004.1"/>
</dbReference>
<keyword evidence="6" id="KW-0472">Membrane</keyword>
<evidence type="ECO:0000256" key="2">
    <source>
        <dbReference type="ARBA" id="ARBA00010488"/>
    </source>
</evidence>
<evidence type="ECO:0000313" key="7">
    <source>
        <dbReference type="EMBL" id="MBD8870871.1"/>
    </source>
</evidence>
<dbReference type="InterPro" id="IPR043149">
    <property type="entry name" value="TagF_N"/>
</dbReference>
<gene>
    <name evidence="7" type="ORF">IE331_14675</name>
</gene>
<evidence type="ECO:0000256" key="5">
    <source>
        <dbReference type="ARBA" id="ARBA00022944"/>
    </source>
</evidence>
<comment type="similarity">
    <text evidence="2">Belongs to the CDP-glycerol glycerophosphotransferase family.</text>
</comment>
<dbReference type="InterPro" id="IPR029044">
    <property type="entry name" value="Nucleotide-diphossugar_trans"/>
</dbReference>
<dbReference type="Proteomes" id="UP000616839">
    <property type="component" value="Unassembled WGS sequence"/>
</dbReference>
<dbReference type="InterPro" id="IPR043148">
    <property type="entry name" value="TagF_C"/>
</dbReference>
<accession>A0A927Q3S8</accession>
<reference evidence="7" key="1">
    <citation type="submission" date="2020-09" db="EMBL/GenBank/DDBJ databases">
        <title>Nocardioides sp. strain MJB4 16S ribosomal RNA gene Genome sequencing and assembly.</title>
        <authorList>
            <person name="Kim I."/>
        </authorList>
    </citation>
    <scope>NUCLEOTIDE SEQUENCE</scope>
    <source>
        <strain evidence="7">MJB4</strain>
    </source>
</reference>
<evidence type="ECO:0000256" key="4">
    <source>
        <dbReference type="ARBA" id="ARBA00022679"/>
    </source>
</evidence>
<keyword evidence="4" id="KW-0808">Transferase</keyword>
<dbReference type="GO" id="GO:0019350">
    <property type="term" value="P:teichoic acid biosynthetic process"/>
    <property type="evidence" value="ECO:0007669"/>
    <property type="project" value="UniProtKB-KW"/>
</dbReference>
<dbReference type="InterPro" id="IPR051612">
    <property type="entry name" value="Teichoic_Acid_Biosynth"/>
</dbReference>
<dbReference type="Pfam" id="PF04464">
    <property type="entry name" value="Glyphos_transf"/>
    <property type="match status" value="1"/>
</dbReference>